<evidence type="ECO:0000313" key="2">
    <source>
        <dbReference type="Proteomes" id="UP000008914"/>
    </source>
</evidence>
<organism evidence="1 2">
    <name type="scientific">Intrasporangium calvum (strain ATCC 23552 / DSM 43043 / JCM 3097 / NBRC 12989 / NCIMB 10167 / NRRL B-3866 / 7 KIP)</name>
    <dbReference type="NCBI Taxonomy" id="710696"/>
    <lineage>
        <taxon>Bacteria</taxon>
        <taxon>Bacillati</taxon>
        <taxon>Actinomycetota</taxon>
        <taxon>Actinomycetes</taxon>
        <taxon>Micrococcales</taxon>
        <taxon>Intrasporangiaceae</taxon>
        <taxon>Intrasporangium</taxon>
    </lineage>
</organism>
<gene>
    <name evidence="1" type="ordered locus">Intca_1040</name>
</gene>
<dbReference type="HOGENOM" id="CLU_3374185_0_0_11"/>
<proteinExistence type="predicted"/>
<accession>E6SDE1</accession>
<reference evidence="1 2" key="1">
    <citation type="journal article" date="2010" name="Stand. Genomic Sci.">
        <title>Complete genome sequence of Intrasporangium calvum type strain (7 KIP).</title>
        <authorList>
            <person name="Del Rio T.G."/>
            <person name="Chertkov O."/>
            <person name="Yasawong M."/>
            <person name="Lucas S."/>
            <person name="Deshpande S."/>
            <person name="Cheng J.F."/>
            <person name="Detter C."/>
            <person name="Tapia R."/>
            <person name="Han C."/>
            <person name="Goodwin L."/>
            <person name="Pitluck S."/>
            <person name="Liolios K."/>
            <person name="Ivanova N."/>
            <person name="Mavromatis K."/>
            <person name="Pati A."/>
            <person name="Chen A."/>
            <person name="Palaniappan K."/>
            <person name="Land M."/>
            <person name="Hauser L."/>
            <person name="Chang Y.J."/>
            <person name="Jeffries C.D."/>
            <person name="Rohde M."/>
            <person name="Pukall R."/>
            <person name="Sikorski J."/>
            <person name="Goker M."/>
            <person name="Woyke T."/>
            <person name="Bristow J."/>
            <person name="Eisen J.A."/>
            <person name="Markowitz V."/>
            <person name="Hugenholtz P."/>
            <person name="Kyrpides N.C."/>
            <person name="Klenk H.P."/>
            <person name="Lapidus A."/>
        </authorList>
    </citation>
    <scope>NUCLEOTIDE SEQUENCE [LARGE SCALE GENOMIC DNA]</scope>
    <source>
        <strain evidence="2">ATCC 23552 / DSM 43043 / JCM 3097 / NBRC 12989 / 7 KIP</strain>
    </source>
</reference>
<sequence length="34" mass="3842">MSVPAMSLTTVSILKLTGRWSFRNFGLSVYFECV</sequence>
<keyword evidence="2" id="KW-1185">Reference proteome</keyword>
<dbReference type="KEGG" id="ica:Intca_1040"/>
<protein>
    <submittedName>
        <fullName evidence="1">Uncharacterized protein</fullName>
    </submittedName>
</protein>
<evidence type="ECO:0000313" key="1">
    <source>
        <dbReference type="EMBL" id="ADU47563.1"/>
    </source>
</evidence>
<dbReference type="EMBL" id="CP002343">
    <property type="protein sequence ID" value="ADU47563.1"/>
    <property type="molecule type" value="Genomic_DNA"/>
</dbReference>
<dbReference type="AlphaFoldDB" id="E6SDE1"/>
<dbReference type="Proteomes" id="UP000008914">
    <property type="component" value="Chromosome"/>
</dbReference>
<name>E6SDE1_INTC7</name>